<sequence length="207" mass="23297">MKKSVIIIAALLCIGNVNAQSNYEKGMQKAFELWGSDSAQAINIFERIAQAEKNNWLPYYYASQINIINSFGETDVKKMTLQLNKAQDYLNDATAISKNNPELMVLQAMLHTAWIAYDGATYGGLLSGKVAELYNKAELLAPDNPRVVFCKAEWNIGKAQYFGEDMQAYCKDVEHALELFAKFKPESAFYPNWGENRAKQLLGTCKK</sequence>
<proteinExistence type="predicted"/>
<feature type="chain" id="PRO_5045577436" description="Tetratricopeptide repeat protein" evidence="1">
    <location>
        <begin position="20"/>
        <end position="207"/>
    </location>
</feature>
<gene>
    <name evidence="2" type="ORF">V8G58_05615</name>
</gene>
<evidence type="ECO:0008006" key="4">
    <source>
        <dbReference type="Google" id="ProtNLM"/>
    </source>
</evidence>
<evidence type="ECO:0000313" key="2">
    <source>
        <dbReference type="EMBL" id="MFH6771406.1"/>
    </source>
</evidence>
<comment type="caution">
    <text evidence="2">The sequence shown here is derived from an EMBL/GenBank/DDBJ whole genome shotgun (WGS) entry which is preliminary data.</text>
</comment>
<name>A0ABW7MX68_9FLAO</name>
<dbReference type="RefSeq" id="WP_344740457.1">
    <property type="nucleotide sequence ID" value="NZ_BAABAY010000001.1"/>
</dbReference>
<dbReference type="Gene3D" id="1.25.40.10">
    <property type="entry name" value="Tetratricopeptide repeat domain"/>
    <property type="match status" value="1"/>
</dbReference>
<dbReference type="Proteomes" id="UP001610100">
    <property type="component" value="Unassembled WGS sequence"/>
</dbReference>
<dbReference type="EMBL" id="JBAWKB010000001">
    <property type="protein sequence ID" value="MFH6771406.1"/>
    <property type="molecule type" value="Genomic_DNA"/>
</dbReference>
<evidence type="ECO:0000256" key="1">
    <source>
        <dbReference type="SAM" id="SignalP"/>
    </source>
</evidence>
<protein>
    <recommendedName>
        <fullName evidence="4">Tetratricopeptide repeat protein</fullName>
    </recommendedName>
</protein>
<keyword evidence="3" id="KW-1185">Reference proteome</keyword>
<dbReference type="InterPro" id="IPR011990">
    <property type="entry name" value="TPR-like_helical_dom_sf"/>
</dbReference>
<evidence type="ECO:0000313" key="3">
    <source>
        <dbReference type="Proteomes" id="UP001610100"/>
    </source>
</evidence>
<reference evidence="2 3" key="1">
    <citation type="submission" date="2024-02" db="EMBL/GenBank/DDBJ databases">
        <title>A Gaetbulibacter species isolated from tidal flats and genomic insights of their niches.</title>
        <authorList>
            <person name="Ye Y."/>
        </authorList>
    </citation>
    <scope>NUCLEOTIDE SEQUENCE [LARGE SCALE GENOMIC DNA]</scope>
    <source>
        <strain evidence="2 3">KYW382</strain>
    </source>
</reference>
<organism evidence="2 3">
    <name type="scientific">Gaetbulibacter aestuarii</name>
    <dbReference type="NCBI Taxonomy" id="1502358"/>
    <lineage>
        <taxon>Bacteria</taxon>
        <taxon>Pseudomonadati</taxon>
        <taxon>Bacteroidota</taxon>
        <taxon>Flavobacteriia</taxon>
        <taxon>Flavobacteriales</taxon>
        <taxon>Flavobacteriaceae</taxon>
        <taxon>Gaetbulibacter</taxon>
    </lineage>
</organism>
<keyword evidence="1" id="KW-0732">Signal</keyword>
<accession>A0ABW7MX68</accession>
<feature type="signal peptide" evidence="1">
    <location>
        <begin position="1"/>
        <end position="19"/>
    </location>
</feature>